<name>A0A383BMI6_9ZZZZ</name>
<evidence type="ECO:0000313" key="1">
    <source>
        <dbReference type="EMBL" id="SVE21023.1"/>
    </source>
</evidence>
<accession>A0A383BMI6</accession>
<dbReference type="AlphaFoldDB" id="A0A383BMI6"/>
<sequence length="25" mass="2862">MGRIRAKTDLWAIDYLPEADSGGYY</sequence>
<proteinExistence type="predicted"/>
<organism evidence="1">
    <name type="scientific">marine metagenome</name>
    <dbReference type="NCBI Taxonomy" id="408172"/>
    <lineage>
        <taxon>unclassified sequences</taxon>
        <taxon>metagenomes</taxon>
        <taxon>ecological metagenomes</taxon>
    </lineage>
</organism>
<reference evidence="1" key="1">
    <citation type="submission" date="2018-05" db="EMBL/GenBank/DDBJ databases">
        <authorList>
            <person name="Lanie J.A."/>
            <person name="Ng W.-L."/>
            <person name="Kazmierczak K.M."/>
            <person name="Andrzejewski T.M."/>
            <person name="Davidsen T.M."/>
            <person name="Wayne K.J."/>
            <person name="Tettelin H."/>
            <person name="Glass J.I."/>
            <person name="Rusch D."/>
            <person name="Podicherti R."/>
            <person name="Tsui H.-C.T."/>
            <person name="Winkler M.E."/>
        </authorList>
    </citation>
    <scope>NUCLEOTIDE SEQUENCE</scope>
</reference>
<dbReference type="EMBL" id="UINC01201609">
    <property type="protein sequence ID" value="SVE21023.1"/>
    <property type="molecule type" value="Genomic_DNA"/>
</dbReference>
<protein>
    <submittedName>
        <fullName evidence="1">Uncharacterized protein</fullName>
    </submittedName>
</protein>
<gene>
    <name evidence="1" type="ORF">METZ01_LOCUS473877</name>
</gene>